<dbReference type="CDD" id="cd00086">
    <property type="entry name" value="homeodomain"/>
    <property type="match status" value="1"/>
</dbReference>
<dbReference type="FunFam" id="1.10.10.60:FF:000055">
    <property type="entry name" value="Homeobox protein Hox-A5"/>
    <property type="match status" value="1"/>
</dbReference>
<dbReference type="GO" id="GO:0000978">
    <property type="term" value="F:RNA polymerase II cis-regulatory region sequence-specific DNA binding"/>
    <property type="evidence" value="ECO:0007669"/>
    <property type="project" value="TreeGrafter"/>
</dbReference>
<feature type="DNA-binding region" description="Homeobox" evidence="9">
    <location>
        <begin position="22"/>
        <end position="81"/>
    </location>
</feature>
<reference evidence="13" key="1">
    <citation type="journal article" date="2013" name="Nat. Biotechnol.">
        <title>Chinese hamster genome sequenced from sorted chromosomes.</title>
        <authorList>
            <person name="Brinkrolf K."/>
            <person name="Rupp O."/>
            <person name="Laux H."/>
            <person name="Kollin F."/>
            <person name="Ernst W."/>
            <person name="Linke B."/>
            <person name="Kofler R."/>
            <person name="Romand S."/>
            <person name="Hesse F."/>
            <person name="Budach W.E."/>
            <person name="Galosy S."/>
            <person name="Muller D."/>
            <person name="Noll T."/>
            <person name="Wienberg J."/>
            <person name="Jostock T."/>
            <person name="Leonard M."/>
            <person name="Grillari J."/>
            <person name="Tauch A."/>
            <person name="Goesmann A."/>
            <person name="Helk B."/>
            <person name="Mott J.E."/>
            <person name="Puhler A."/>
            <person name="Borth N."/>
        </authorList>
    </citation>
    <scope>NUCLEOTIDE SEQUENCE [LARGE SCALE GENOMIC DNA]</scope>
    <source>
        <strain evidence="13">17A/GY</strain>
    </source>
</reference>
<dbReference type="InterPro" id="IPR017970">
    <property type="entry name" value="Homeobox_CS"/>
</dbReference>
<comment type="subcellular location">
    <subcellularLocation>
        <location evidence="1 9 10">Nucleus</location>
    </subcellularLocation>
</comment>
<feature type="domain" description="Homeobox" evidence="11">
    <location>
        <begin position="20"/>
        <end position="80"/>
    </location>
</feature>
<evidence type="ECO:0000256" key="5">
    <source>
        <dbReference type="ARBA" id="ARBA00023125"/>
    </source>
</evidence>
<dbReference type="Proteomes" id="UP000030759">
    <property type="component" value="Unassembled WGS sequence"/>
</dbReference>
<evidence type="ECO:0000256" key="8">
    <source>
        <dbReference type="ARBA" id="ARBA00023242"/>
    </source>
</evidence>
<evidence type="ECO:0000256" key="2">
    <source>
        <dbReference type="ARBA" id="ARBA00009107"/>
    </source>
</evidence>
<comment type="similarity">
    <text evidence="2">Belongs to the Antp homeobox family.</text>
</comment>
<dbReference type="GO" id="GO:0009952">
    <property type="term" value="P:anterior/posterior pattern specification"/>
    <property type="evidence" value="ECO:0007669"/>
    <property type="project" value="TreeGrafter"/>
</dbReference>
<evidence type="ECO:0000256" key="7">
    <source>
        <dbReference type="ARBA" id="ARBA00023163"/>
    </source>
</evidence>
<evidence type="ECO:0000256" key="10">
    <source>
        <dbReference type="RuleBase" id="RU000682"/>
    </source>
</evidence>
<dbReference type="InterPro" id="IPR020479">
    <property type="entry name" value="HD_metazoa"/>
</dbReference>
<dbReference type="PANTHER" id="PTHR45659:SF5">
    <property type="entry name" value="HOMEOBOX PROTEIN HOX-C5"/>
    <property type="match status" value="1"/>
</dbReference>
<keyword evidence="6 9" id="KW-0371">Homeobox</keyword>
<evidence type="ECO:0000256" key="4">
    <source>
        <dbReference type="ARBA" id="ARBA00023015"/>
    </source>
</evidence>
<accession>A0A061IFF7</accession>
<dbReference type="InterPro" id="IPR009057">
    <property type="entry name" value="Homeodomain-like_sf"/>
</dbReference>
<dbReference type="Gene3D" id="1.10.10.60">
    <property type="entry name" value="Homeodomain-like"/>
    <property type="match status" value="1"/>
</dbReference>
<gene>
    <name evidence="12" type="ORF">H671_2g5988</name>
</gene>
<dbReference type="SMART" id="SM00389">
    <property type="entry name" value="HOX"/>
    <property type="match status" value="1"/>
</dbReference>
<sequence length="89" mass="11012">MRCCMVFTPSWLGGIYVPETDGKRSRTSYTRYQTLELEKEFHFNRYLTRRRRIEIANNLCLNERQIKIWFQNRRMKWKKDSKMKSKEAL</sequence>
<proteinExistence type="inferred from homology"/>
<evidence type="ECO:0000256" key="1">
    <source>
        <dbReference type="ARBA" id="ARBA00004123"/>
    </source>
</evidence>
<keyword evidence="7" id="KW-0804">Transcription</keyword>
<dbReference type="GO" id="GO:0000981">
    <property type="term" value="F:DNA-binding transcription factor activity, RNA polymerase II-specific"/>
    <property type="evidence" value="ECO:0007669"/>
    <property type="project" value="InterPro"/>
</dbReference>
<dbReference type="PROSITE" id="PS00027">
    <property type="entry name" value="HOMEOBOX_1"/>
    <property type="match status" value="1"/>
</dbReference>
<keyword evidence="3" id="KW-0217">Developmental protein</keyword>
<dbReference type="EMBL" id="KE667953">
    <property type="protein sequence ID" value="ERE84429.1"/>
    <property type="molecule type" value="Genomic_DNA"/>
</dbReference>
<dbReference type="PROSITE" id="PS50071">
    <property type="entry name" value="HOMEOBOX_2"/>
    <property type="match status" value="1"/>
</dbReference>
<protein>
    <submittedName>
        <fullName evidence="12">Homeobox protein Hox-C5-like protein</fullName>
    </submittedName>
</protein>
<dbReference type="InterPro" id="IPR001356">
    <property type="entry name" value="HD"/>
</dbReference>
<dbReference type="Pfam" id="PF00046">
    <property type="entry name" value="Homeodomain"/>
    <property type="match status" value="1"/>
</dbReference>
<evidence type="ECO:0000313" key="13">
    <source>
        <dbReference type="Proteomes" id="UP000030759"/>
    </source>
</evidence>
<organism evidence="12 13">
    <name type="scientific">Cricetulus griseus</name>
    <name type="common">Chinese hamster</name>
    <name type="synonym">Cricetulus barabensis griseus</name>
    <dbReference type="NCBI Taxonomy" id="10029"/>
    <lineage>
        <taxon>Eukaryota</taxon>
        <taxon>Metazoa</taxon>
        <taxon>Chordata</taxon>
        <taxon>Craniata</taxon>
        <taxon>Vertebrata</taxon>
        <taxon>Euteleostomi</taxon>
        <taxon>Mammalia</taxon>
        <taxon>Eutheria</taxon>
        <taxon>Euarchontoglires</taxon>
        <taxon>Glires</taxon>
        <taxon>Rodentia</taxon>
        <taxon>Myomorpha</taxon>
        <taxon>Muroidea</taxon>
        <taxon>Cricetidae</taxon>
        <taxon>Cricetinae</taxon>
        <taxon>Cricetulus</taxon>
    </lineage>
</organism>
<name>A0A061IFF7_CRIGR</name>
<keyword evidence="4" id="KW-0805">Transcription regulation</keyword>
<dbReference type="SUPFAM" id="SSF46689">
    <property type="entry name" value="Homeodomain-like"/>
    <property type="match status" value="1"/>
</dbReference>
<evidence type="ECO:0000256" key="6">
    <source>
        <dbReference type="ARBA" id="ARBA00023155"/>
    </source>
</evidence>
<dbReference type="GO" id="GO:0048706">
    <property type="term" value="P:embryonic skeletal system development"/>
    <property type="evidence" value="ECO:0007669"/>
    <property type="project" value="UniProtKB-ARBA"/>
</dbReference>
<dbReference type="InterPro" id="IPR050296">
    <property type="entry name" value="Antp_homeobox"/>
</dbReference>
<dbReference type="PANTHER" id="PTHR45659">
    <property type="entry name" value="HOMEOBOX PROTEIN HOX"/>
    <property type="match status" value="1"/>
</dbReference>
<evidence type="ECO:0000259" key="11">
    <source>
        <dbReference type="PROSITE" id="PS50071"/>
    </source>
</evidence>
<evidence type="ECO:0000313" key="12">
    <source>
        <dbReference type="EMBL" id="ERE84429.1"/>
    </source>
</evidence>
<keyword evidence="8 9" id="KW-0539">Nucleus</keyword>
<dbReference type="AlphaFoldDB" id="A0A061IFF7"/>
<keyword evidence="5 9" id="KW-0238">DNA-binding</keyword>
<dbReference type="PRINTS" id="PR00024">
    <property type="entry name" value="HOMEOBOX"/>
</dbReference>
<evidence type="ECO:0000256" key="9">
    <source>
        <dbReference type="PROSITE-ProRule" id="PRU00108"/>
    </source>
</evidence>
<evidence type="ECO:0000256" key="3">
    <source>
        <dbReference type="ARBA" id="ARBA00022473"/>
    </source>
</evidence>
<dbReference type="GO" id="GO:0005634">
    <property type="term" value="C:nucleus"/>
    <property type="evidence" value="ECO:0007669"/>
    <property type="project" value="UniProtKB-SubCell"/>
</dbReference>